<keyword evidence="6 7" id="KW-0472">Membrane</keyword>
<feature type="transmembrane region" description="Helical" evidence="7">
    <location>
        <begin position="219"/>
        <end position="243"/>
    </location>
</feature>
<dbReference type="AlphaFoldDB" id="A0AAJ2NLD3"/>
<proteinExistence type="predicted"/>
<dbReference type="PANTHER" id="PTHR33362:SF5">
    <property type="entry name" value="C4-DICARBOXYLATE TRAP TRANSPORTER LARGE PERMEASE PROTEIN DCTM"/>
    <property type="match status" value="1"/>
</dbReference>
<keyword evidence="2" id="KW-1003">Cell membrane</keyword>
<evidence type="ECO:0000256" key="4">
    <source>
        <dbReference type="ARBA" id="ARBA00022692"/>
    </source>
</evidence>
<feature type="domain" description="TRAP C4-dicarboxylate transport system permease DctM subunit" evidence="8">
    <location>
        <begin position="11"/>
        <end position="425"/>
    </location>
</feature>
<organism evidence="9 10">
    <name type="scientific">Alkalihalophilus pseudofirmus</name>
    <name type="common">Bacillus pseudofirmus</name>
    <dbReference type="NCBI Taxonomy" id="79885"/>
    <lineage>
        <taxon>Bacteria</taxon>
        <taxon>Bacillati</taxon>
        <taxon>Bacillota</taxon>
        <taxon>Bacilli</taxon>
        <taxon>Bacillales</taxon>
        <taxon>Bacillaceae</taxon>
        <taxon>Alkalihalophilus</taxon>
    </lineage>
</organism>
<comment type="caution">
    <text evidence="9">The sequence shown here is derived from an EMBL/GenBank/DDBJ whole genome shotgun (WGS) entry which is preliminary data.</text>
</comment>
<dbReference type="NCBIfam" id="TIGR00786">
    <property type="entry name" value="dctM"/>
    <property type="match status" value="1"/>
</dbReference>
<keyword evidence="4 7" id="KW-0812">Transmembrane</keyword>
<evidence type="ECO:0000256" key="3">
    <source>
        <dbReference type="ARBA" id="ARBA00022519"/>
    </source>
</evidence>
<evidence type="ECO:0000256" key="2">
    <source>
        <dbReference type="ARBA" id="ARBA00022475"/>
    </source>
</evidence>
<feature type="transmembrane region" description="Helical" evidence="7">
    <location>
        <begin position="141"/>
        <end position="167"/>
    </location>
</feature>
<feature type="transmembrane region" description="Helical" evidence="7">
    <location>
        <begin position="345"/>
        <end position="367"/>
    </location>
</feature>
<comment type="subcellular location">
    <subcellularLocation>
        <location evidence="1">Cell inner membrane</location>
        <topology evidence="1">Multi-pass membrane protein</topology>
    </subcellularLocation>
</comment>
<dbReference type="RefSeq" id="WP_323465600.1">
    <property type="nucleotide sequence ID" value="NZ_CP144224.1"/>
</dbReference>
<feature type="transmembrane region" description="Helical" evidence="7">
    <location>
        <begin position="373"/>
        <end position="392"/>
    </location>
</feature>
<evidence type="ECO:0000256" key="7">
    <source>
        <dbReference type="SAM" id="Phobius"/>
    </source>
</evidence>
<dbReference type="InterPro" id="IPR004681">
    <property type="entry name" value="TRAP_DctM"/>
</dbReference>
<dbReference type="GO" id="GO:0022857">
    <property type="term" value="F:transmembrane transporter activity"/>
    <property type="evidence" value="ECO:0007669"/>
    <property type="project" value="TreeGrafter"/>
</dbReference>
<evidence type="ECO:0000256" key="6">
    <source>
        <dbReference type="ARBA" id="ARBA00023136"/>
    </source>
</evidence>
<evidence type="ECO:0000313" key="9">
    <source>
        <dbReference type="EMBL" id="MDV2883728.1"/>
    </source>
</evidence>
<gene>
    <name evidence="9" type="ORF">RYX45_00945</name>
</gene>
<dbReference type="Proteomes" id="UP001285636">
    <property type="component" value="Unassembled WGS sequence"/>
</dbReference>
<keyword evidence="5 7" id="KW-1133">Transmembrane helix</keyword>
<feature type="transmembrane region" description="Helical" evidence="7">
    <location>
        <begin position="60"/>
        <end position="80"/>
    </location>
</feature>
<feature type="transmembrane region" description="Helical" evidence="7">
    <location>
        <begin position="173"/>
        <end position="199"/>
    </location>
</feature>
<sequence length="434" mass="46691">MSNEIVGVIGIGILLVLILLRAPVGLSLLLIGFTGYSYLTRWDVGLAQLGMQTFNVASSYVLSVMPLFILMGMILSYSGLGKDLFDGVDRWFGHVRGGLAMATIGASAIFSAISGSANATTATVARVTLPEMKRYGYNPGLAASSVAAGGTLGILIPPSVALILYGVLTMEPIGPLLIAGLVPGILCMIVFILTIYFQVRKNPSLAPRSLAKASMRDQLKSIIPIWPFFLIFFISVGGIYFGIFTPTEAAGVGAFSAFIYTVLTKRLNWKKMKEAFDESARLTAMIFIILIGASLFGSFLAITKIPSTLSSLVAGLDVSPYVVLAMILGLYLILGLFLEGIAIQVLTLPIVYPLIIGLGFDGVWFAVMMVMMINIGLLTPPLGVLCYIIHGIDKTIPLEQIFKSVIPMLISMILITILFIIFPQIITFLPNLMQ</sequence>
<dbReference type="PANTHER" id="PTHR33362">
    <property type="entry name" value="SIALIC ACID TRAP TRANSPORTER PERMEASE PROTEIN SIAT-RELATED"/>
    <property type="match status" value="1"/>
</dbReference>
<feature type="transmembrane region" description="Helical" evidence="7">
    <location>
        <begin position="321"/>
        <end position="338"/>
    </location>
</feature>
<dbReference type="InterPro" id="IPR010656">
    <property type="entry name" value="DctM"/>
</dbReference>
<reference evidence="9" key="1">
    <citation type="submission" date="2023-10" db="EMBL/GenBank/DDBJ databases">
        <title>Screening of Alkalihalophilus pseudofirmusBZ-TG-HK211 and Its Alleviation of Salt Stress on Rapeseed Growth.</title>
        <authorList>
            <person name="Zhao B."/>
            <person name="Guo T."/>
        </authorList>
    </citation>
    <scope>NUCLEOTIDE SEQUENCE</scope>
    <source>
        <strain evidence="9">BZ-TG-HK211</strain>
    </source>
</reference>
<feature type="transmembrane region" description="Helical" evidence="7">
    <location>
        <begin position="100"/>
        <end position="129"/>
    </location>
</feature>
<dbReference type="Pfam" id="PF06808">
    <property type="entry name" value="DctM"/>
    <property type="match status" value="1"/>
</dbReference>
<feature type="transmembrane region" description="Helical" evidence="7">
    <location>
        <begin position="404"/>
        <end position="426"/>
    </location>
</feature>
<dbReference type="EMBL" id="JAWJAY010000001">
    <property type="protein sequence ID" value="MDV2883728.1"/>
    <property type="molecule type" value="Genomic_DNA"/>
</dbReference>
<evidence type="ECO:0000256" key="1">
    <source>
        <dbReference type="ARBA" id="ARBA00004429"/>
    </source>
</evidence>
<evidence type="ECO:0000259" key="8">
    <source>
        <dbReference type="Pfam" id="PF06808"/>
    </source>
</evidence>
<feature type="transmembrane region" description="Helical" evidence="7">
    <location>
        <begin position="6"/>
        <end position="39"/>
    </location>
</feature>
<evidence type="ECO:0000256" key="5">
    <source>
        <dbReference type="ARBA" id="ARBA00022989"/>
    </source>
</evidence>
<keyword evidence="3" id="KW-0997">Cell inner membrane</keyword>
<protein>
    <submittedName>
        <fullName evidence="9">TRAP transporter large permease</fullName>
    </submittedName>
</protein>
<feature type="transmembrane region" description="Helical" evidence="7">
    <location>
        <begin position="249"/>
        <end position="268"/>
    </location>
</feature>
<accession>A0AAJ2NLD3</accession>
<dbReference type="PIRSF" id="PIRSF006066">
    <property type="entry name" value="HI0050"/>
    <property type="match status" value="1"/>
</dbReference>
<feature type="transmembrane region" description="Helical" evidence="7">
    <location>
        <begin position="280"/>
        <end position="301"/>
    </location>
</feature>
<name>A0AAJ2NLD3_ALKPS</name>
<evidence type="ECO:0000313" key="10">
    <source>
        <dbReference type="Proteomes" id="UP001285636"/>
    </source>
</evidence>
<dbReference type="GO" id="GO:0005886">
    <property type="term" value="C:plasma membrane"/>
    <property type="evidence" value="ECO:0007669"/>
    <property type="project" value="UniProtKB-SubCell"/>
</dbReference>